<dbReference type="EMBL" id="CP017704">
    <property type="protein sequence ID" value="ASS95566.1"/>
    <property type="molecule type" value="Genomic_DNA"/>
</dbReference>
<protein>
    <recommendedName>
        <fullName evidence="3">Esterase</fullName>
    </recommendedName>
</protein>
<dbReference type="PANTHER" id="PTHR48098">
    <property type="entry name" value="ENTEROCHELIN ESTERASE-RELATED"/>
    <property type="match status" value="1"/>
</dbReference>
<dbReference type="Gene3D" id="3.40.50.1820">
    <property type="entry name" value="alpha/beta hydrolase"/>
    <property type="match status" value="1"/>
</dbReference>
<dbReference type="InterPro" id="IPR029058">
    <property type="entry name" value="AB_hydrolase_fold"/>
</dbReference>
<dbReference type="GeneID" id="56474580"/>
<dbReference type="OrthoDB" id="9784036at2"/>
<evidence type="ECO:0000313" key="1">
    <source>
        <dbReference type="EMBL" id="ASS95566.1"/>
    </source>
</evidence>
<dbReference type="Pfam" id="PF00756">
    <property type="entry name" value="Esterase"/>
    <property type="match status" value="1"/>
</dbReference>
<reference evidence="1 2" key="1">
    <citation type="submission" date="2016-10" db="EMBL/GenBank/DDBJ databases">
        <title>The whole genome sequencing and assembly of Bacillus simplex DSM 1321 strain.</title>
        <authorList>
            <person name="Park M.-K."/>
            <person name="Lee Y.-J."/>
            <person name="Yi H."/>
            <person name="Bahn Y.-S."/>
            <person name="Kim J.F."/>
            <person name="Lee D.-W."/>
        </authorList>
    </citation>
    <scope>NUCLEOTIDE SEQUENCE [LARGE SCALE GENOMIC DNA]</scope>
    <source>
        <strain evidence="1 2">DSM 1321</strain>
    </source>
</reference>
<evidence type="ECO:0008006" key="3">
    <source>
        <dbReference type="Google" id="ProtNLM"/>
    </source>
</evidence>
<dbReference type="InterPro" id="IPR050583">
    <property type="entry name" value="Mycobacterial_A85_antigen"/>
</dbReference>
<dbReference type="Proteomes" id="UP000214618">
    <property type="component" value="Chromosome"/>
</dbReference>
<accession>A0A223EJZ4</accession>
<dbReference type="RefSeq" id="WP_063235220.1">
    <property type="nucleotide sequence ID" value="NZ_BCVO01000022.1"/>
</dbReference>
<dbReference type="PANTHER" id="PTHR48098:SF6">
    <property type="entry name" value="FERRI-BACILLIBACTIN ESTERASE BESA"/>
    <property type="match status" value="1"/>
</dbReference>
<name>A0A223EJZ4_9BACI</name>
<sequence>MIQYLDEKIANYEVCVILPSGYDQTKKYRTIYMHDGGETAKQAANYIDHLILSGQIEPLIVIGIEPIDRKNDYTPWEAPSLAPHASSFEGQAQVYLHTVVTEIKPYLDAHYATNPEPSHTAISGCSLGGLVSIFASYYYPEIFHQYISLSASFWYEDVLRYLQREKIERQGNIYIKPTVNRKDHQLYLYVGELEGIYKETIQQHMVDYTKKAHLEFIKEGYLESNLLFASDPEGTHDDLFFSTYFIQSLRWLFGIETKNETMDR</sequence>
<gene>
    <name evidence="1" type="ORF">BS1321_17610</name>
</gene>
<dbReference type="InterPro" id="IPR000801">
    <property type="entry name" value="Esterase-like"/>
</dbReference>
<evidence type="ECO:0000313" key="2">
    <source>
        <dbReference type="Proteomes" id="UP000214618"/>
    </source>
</evidence>
<dbReference type="SUPFAM" id="SSF53474">
    <property type="entry name" value="alpha/beta-Hydrolases"/>
    <property type="match status" value="1"/>
</dbReference>
<dbReference type="AlphaFoldDB" id="A0A223EJZ4"/>
<organism evidence="1 2">
    <name type="scientific">Peribacillus simplex NBRC 15720 = DSM 1321</name>
    <dbReference type="NCBI Taxonomy" id="1349754"/>
    <lineage>
        <taxon>Bacteria</taxon>
        <taxon>Bacillati</taxon>
        <taxon>Bacillota</taxon>
        <taxon>Bacilli</taxon>
        <taxon>Bacillales</taxon>
        <taxon>Bacillaceae</taxon>
        <taxon>Peribacillus</taxon>
    </lineage>
</organism>
<proteinExistence type="predicted"/>